<name>A0AA36IY83_9DINO</name>
<feature type="signal peptide" evidence="3">
    <location>
        <begin position="1"/>
        <end position="22"/>
    </location>
</feature>
<dbReference type="InterPro" id="IPR000562">
    <property type="entry name" value="FN_type2_dom"/>
</dbReference>
<evidence type="ECO:0000313" key="6">
    <source>
        <dbReference type="EMBL" id="CAJ1395034.1"/>
    </source>
</evidence>
<dbReference type="SMART" id="SM00231">
    <property type="entry name" value="FA58C"/>
    <property type="match status" value="1"/>
</dbReference>
<evidence type="ECO:0008006" key="8">
    <source>
        <dbReference type="Google" id="ProtNLM"/>
    </source>
</evidence>
<dbReference type="AlphaFoldDB" id="A0AA36IY83"/>
<dbReference type="InterPro" id="IPR013806">
    <property type="entry name" value="Kringle-like"/>
</dbReference>
<dbReference type="PANTHER" id="PTHR24543">
    <property type="entry name" value="MULTICOPPER OXIDASE-RELATED"/>
    <property type="match status" value="1"/>
</dbReference>
<evidence type="ECO:0000256" key="3">
    <source>
        <dbReference type="SAM" id="SignalP"/>
    </source>
</evidence>
<dbReference type="SUPFAM" id="SSF49785">
    <property type="entry name" value="Galactose-binding domain-like"/>
    <property type="match status" value="1"/>
</dbReference>
<dbReference type="InterPro" id="IPR036943">
    <property type="entry name" value="FN_type2_sf"/>
</dbReference>
<feature type="domain" description="F5/8 type C" evidence="4">
    <location>
        <begin position="514"/>
        <end position="657"/>
    </location>
</feature>
<evidence type="ECO:0000256" key="1">
    <source>
        <dbReference type="ARBA" id="ARBA00022737"/>
    </source>
</evidence>
<accession>A0AA36IY83</accession>
<dbReference type="PROSITE" id="PS50022">
    <property type="entry name" value="FA58C_3"/>
    <property type="match status" value="1"/>
</dbReference>
<sequence>MPVTFPWRILTTGSFWILRAAADHESLCNGDMVGDKDNTMLCDEQDVKTCSQFYTLAGGDTYLQCGLSGQYCLNMGPLCKKASYGTVEIQGRVYEKFWWYKKGTPWPVGKTDVLGEEFGTCEDEDEVCFQRLPSKLTENGLFLLAIDDLNNQLEWHFDPDNPVAHAAFNAMKHGTTSHFVNGAGWDPRILRGSKTANGQDTFMYRDQNGIRSLMLDDDGCDCHSTLSMGHAMCGDSCNDHYGKCKILGGVDKLSDRAETGGEGSGKVCTGPATDHGLTLYYYHMEPIPTCGGTAEGADCRFPFYFKGKQYFECTEVESAGKPWCYTQNGKKKWGFCKCNEAERKCHTFVNWRKRWLGSQVEITMGNVAYGSYVGSWQKCLLLCERAKECKQVVFYNGHCYGMNARSDEDQDARGGKNVGFISAHCYEEGDFALVPNKVCKGKPYTFDKKSKCDGWGGLTIEQCQQKCADNEQALHCPPRACKGAVFYRKTGWCHLYEQCTELEDRPSATAIIEKIEHDCSNAVQDIGERQRTYSSVWNNNEPGQGHARSMMGSLLAWCSRTNVDGSWMQIDLGIVASVTGVVTKGRVDRGQWVTAYSVQTSTDGKRFIDAPGGTGGNLDQHSENEVYFTFPVEARYVRIVAHAWHSHISMRASVILCQAVATCEIRVDDDVTAVYYDGKDVSKSVQGSLSGYRSVRRLTFQLVPGAVLAVGAYDAQKNLGYRGGFWADCPGFMSKDNLPQPWEQYCTDGKADKEHLSGAGSGWKASYFAASIFFLPPGVLGELKKGHCVYRATPLKKEAERGEVRCHAFATHHDAKNWARKCHAVPSGTQYVKLVMGEVTDYFKPSVGYSFCDMLTSYDKHLFSNDAENWAKPEYYPHHNHDGGSLWWWPKQTQSRHGDERKYLSFWGSSWPGTTWGCCHYAYNDAVHWGRIFTMSYCGVNLKPAFECTDYPTSSGSAQQRCEAGNTLKDGFEYVYNTGRYKAYSECSSRDCWCCRRSTAVRKD</sequence>
<proteinExistence type="predicted"/>
<dbReference type="PROSITE" id="PS51092">
    <property type="entry name" value="FN2_2"/>
    <property type="match status" value="1"/>
</dbReference>
<dbReference type="Pfam" id="PF00040">
    <property type="entry name" value="fn2"/>
    <property type="match status" value="1"/>
</dbReference>
<keyword evidence="2" id="KW-1015">Disulfide bond</keyword>
<dbReference type="Gene3D" id="2.10.10.10">
    <property type="entry name" value="Fibronectin, type II, collagen-binding"/>
    <property type="match status" value="1"/>
</dbReference>
<keyword evidence="7" id="KW-1185">Reference proteome</keyword>
<dbReference type="SUPFAM" id="SSF57440">
    <property type="entry name" value="Kringle-like"/>
    <property type="match status" value="1"/>
</dbReference>
<dbReference type="InterPro" id="IPR008979">
    <property type="entry name" value="Galactose-bd-like_sf"/>
</dbReference>
<evidence type="ECO:0000256" key="2">
    <source>
        <dbReference type="ARBA" id="ARBA00023157"/>
    </source>
</evidence>
<dbReference type="Proteomes" id="UP001178507">
    <property type="component" value="Unassembled WGS sequence"/>
</dbReference>
<dbReference type="InterPro" id="IPR000421">
    <property type="entry name" value="FA58C"/>
</dbReference>
<dbReference type="Pfam" id="PF00754">
    <property type="entry name" value="F5_F8_type_C"/>
    <property type="match status" value="1"/>
</dbReference>
<keyword evidence="3" id="KW-0732">Signal</keyword>
<evidence type="ECO:0000259" key="4">
    <source>
        <dbReference type="PROSITE" id="PS50022"/>
    </source>
</evidence>
<dbReference type="SMART" id="SM00059">
    <property type="entry name" value="FN2"/>
    <property type="match status" value="1"/>
</dbReference>
<keyword evidence="1" id="KW-0677">Repeat</keyword>
<dbReference type="Gene3D" id="2.60.120.260">
    <property type="entry name" value="Galactose-binding domain-like"/>
    <property type="match status" value="1"/>
</dbReference>
<dbReference type="CDD" id="cd00057">
    <property type="entry name" value="FA58C"/>
    <property type="match status" value="1"/>
</dbReference>
<feature type="domain" description="Fibronectin type-II" evidence="5">
    <location>
        <begin position="294"/>
        <end position="338"/>
    </location>
</feature>
<organism evidence="6 7">
    <name type="scientific">Effrenium voratum</name>
    <dbReference type="NCBI Taxonomy" id="2562239"/>
    <lineage>
        <taxon>Eukaryota</taxon>
        <taxon>Sar</taxon>
        <taxon>Alveolata</taxon>
        <taxon>Dinophyceae</taxon>
        <taxon>Suessiales</taxon>
        <taxon>Symbiodiniaceae</taxon>
        <taxon>Effrenium</taxon>
    </lineage>
</organism>
<feature type="chain" id="PRO_5041358291" description="F5/8 type C domain-containing protein" evidence="3">
    <location>
        <begin position="23"/>
        <end position="1004"/>
    </location>
</feature>
<protein>
    <recommendedName>
        <fullName evidence="8">F5/8 type C domain-containing protein</fullName>
    </recommendedName>
</protein>
<evidence type="ECO:0000259" key="5">
    <source>
        <dbReference type="PROSITE" id="PS51092"/>
    </source>
</evidence>
<dbReference type="EMBL" id="CAUJNA010003035">
    <property type="protein sequence ID" value="CAJ1395034.1"/>
    <property type="molecule type" value="Genomic_DNA"/>
</dbReference>
<reference evidence="6" key="1">
    <citation type="submission" date="2023-08" db="EMBL/GenBank/DDBJ databases">
        <authorList>
            <person name="Chen Y."/>
            <person name="Shah S."/>
            <person name="Dougan E. K."/>
            <person name="Thang M."/>
            <person name="Chan C."/>
        </authorList>
    </citation>
    <scope>NUCLEOTIDE SEQUENCE</scope>
</reference>
<dbReference type="PANTHER" id="PTHR24543:SF334">
    <property type="entry name" value="F5_8 TYPE C DOMAIN-CONTAINING PROTEIN"/>
    <property type="match status" value="1"/>
</dbReference>
<evidence type="ECO:0000313" key="7">
    <source>
        <dbReference type="Proteomes" id="UP001178507"/>
    </source>
</evidence>
<gene>
    <name evidence="6" type="ORF">EVOR1521_LOCUS19558</name>
</gene>
<comment type="caution">
    <text evidence="6">The sequence shown here is derived from an EMBL/GenBank/DDBJ whole genome shotgun (WGS) entry which is preliminary data.</text>
</comment>